<dbReference type="OrthoDB" id="3241983at2759"/>
<evidence type="ECO:0000256" key="2">
    <source>
        <dbReference type="ARBA" id="ARBA00022553"/>
    </source>
</evidence>
<accession>A0A0C3S594</accession>
<evidence type="ECO:0000256" key="1">
    <source>
        <dbReference type="ARBA" id="ARBA00004123"/>
    </source>
</evidence>
<reference evidence="7 8" key="1">
    <citation type="journal article" date="2014" name="PLoS Genet.">
        <title>Analysis of the Phlebiopsis gigantea genome, transcriptome and secretome provides insight into its pioneer colonization strategies of wood.</title>
        <authorList>
            <person name="Hori C."/>
            <person name="Ishida T."/>
            <person name="Igarashi K."/>
            <person name="Samejima M."/>
            <person name="Suzuki H."/>
            <person name="Master E."/>
            <person name="Ferreira P."/>
            <person name="Ruiz-Duenas F.J."/>
            <person name="Held B."/>
            <person name="Canessa P."/>
            <person name="Larrondo L.F."/>
            <person name="Schmoll M."/>
            <person name="Druzhinina I.S."/>
            <person name="Kubicek C.P."/>
            <person name="Gaskell J.A."/>
            <person name="Kersten P."/>
            <person name="St John F."/>
            <person name="Glasner J."/>
            <person name="Sabat G."/>
            <person name="Splinter BonDurant S."/>
            <person name="Syed K."/>
            <person name="Yadav J."/>
            <person name="Mgbeahuruike A.C."/>
            <person name="Kovalchuk A."/>
            <person name="Asiegbu F.O."/>
            <person name="Lackner G."/>
            <person name="Hoffmeister D."/>
            <person name="Rencoret J."/>
            <person name="Gutierrez A."/>
            <person name="Sun H."/>
            <person name="Lindquist E."/>
            <person name="Barry K."/>
            <person name="Riley R."/>
            <person name="Grigoriev I.V."/>
            <person name="Henrissat B."/>
            <person name="Kues U."/>
            <person name="Berka R.M."/>
            <person name="Martinez A.T."/>
            <person name="Covert S.F."/>
            <person name="Blanchette R.A."/>
            <person name="Cullen D."/>
        </authorList>
    </citation>
    <scope>NUCLEOTIDE SEQUENCE [LARGE SCALE GENOMIC DNA]</scope>
    <source>
        <strain evidence="7 8">11061_1 CR5-6</strain>
    </source>
</reference>
<dbReference type="InterPro" id="IPR038753">
    <property type="entry name" value="NFKBIL1"/>
</dbReference>
<dbReference type="STRING" id="745531.A0A0C3S594"/>
<keyword evidence="3" id="KW-0677">Repeat</keyword>
<evidence type="ECO:0000256" key="3">
    <source>
        <dbReference type="ARBA" id="ARBA00022737"/>
    </source>
</evidence>
<evidence type="ECO:0000256" key="5">
    <source>
        <dbReference type="ARBA" id="ARBA00023242"/>
    </source>
</evidence>
<evidence type="ECO:0000256" key="6">
    <source>
        <dbReference type="SAM" id="MobiDB-lite"/>
    </source>
</evidence>
<keyword evidence="4" id="KW-0040">ANK repeat</keyword>
<comment type="subcellular location">
    <subcellularLocation>
        <location evidence="1">Nucleus</location>
    </subcellularLocation>
</comment>
<organism evidence="7 8">
    <name type="scientific">Phlebiopsis gigantea (strain 11061_1 CR5-6)</name>
    <name type="common">White-rot fungus</name>
    <name type="synonym">Peniophora gigantea</name>
    <dbReference type="NCBI Taxonomy" id="745531"/>
    <lineage>
        <taxon>Eukaryota</taxon>
        <taxon>Fungi</taxon>
        <taxon>Dikarya</taxon>
        <taxon>Basidiomycota</taxon>
        <taxon>Agaricomycotina</taxon>
        <taxon>Agaricomycetes</taxon>
        <taxon>Polyporales</taxon>
        <taxon>Phanerochaetaceae</taxon>
        <taxon>Phlebiopsis</taxon>
    </lineage>
</organism>
<dbReference type="EMBL" id="KN840618">
    <property type="protein sequence ID" value="KIP03395.1"/>
    <property type="molecule type" value="Genomic_DNA"/>
</dbReference>
<sequence>MSYGIGYFAFPPGPPPQRLEGRVPFASTENLKHLGSEPAINHETRPSDEEVRARLKEQQRRAAEEEKRRQRLERERHEVYLSELAWVRSGGILRDAQGRRDRARTAKMQEEIRLQDEEKRIMDRWDAYEARWRAVSASNGDLSWGDIPWPTLDPPASSDHFTPEAVSEFIFATFRVRGMNGLRKDRIRSSILRWHPDKLPGVVSRVLDEERHIVQDGINTVFGALKQIQDQEKQMA</sequence>
<dbReference type="Proteomes" id="UP000053257">
    <property type="component" value="Unassembled WGS sequence"/>
</dbReference>
<dbReference type="PANTHER" id="PTHR15263">
    <property type="entry name" value="I-KAPPA-B-LIKE PROTEIN IKBL"/>
    <property type="match status" value="1"/>
</dbReference>
<dbReference type="PANTHER" id="PTHR15263:SF1">
    <property type="entry name" value="NF-KAPPA-B INHIBITOR-LIKE PROTEIN 1"/>
    <property type="match status" value="1"/>
</dbReference>
<keyword evidence="8" id="KW-1185">Reference proteome</keyword>
<feature type="region of interest" description="Disordered" evidence="6">
    <location>
        <begin position="1"/>
        <end position="72"/>
    </location>
</feature>
<dbReference type="AlphaFoldDB" id="A0A0C3S594"/>
<dbReference type="GO" id="GO:0005634">
    <property type="term" value="C:nucleus"/>
    <property type="evidence" value="ECO:0007669"/>
    <property type="project" value="UniProtKB-SubCell"/>
</dbReference>
<name>A0A0C3S594_PHLG1</name>
<evidence type="ECO:0000313" key="7">
    <source>
        <dbReference type="EMBL" id="KIP03395.1"/>
    </source>
</evidence>
<gene>
    <name evidence="7" type="ORF">PHLGIDRAFT_242269</name>
</gene>
<dbReference type="HOGENOM" id="CLU_050706_0_0_1"/>
<evidence type="ECO:0000256" key="4">
    <source>
        <dbReference type="ARBA" id="ARBA00023043"/>
    </source>
</evidence>
<proteinExistence type="predicted"/>
<dbReference type="GO" id="GO:0043124">
    <property type="term" value="P:negative regulation of canonical NF-kappaB signal transduction"/>
    <property type="evidence" value="ECO:0007669"/>
    <property type="project" value="InterPro"/>
</dbReference>
<keyword evidence="5" id="KW-0539">Nucleus</keyword>
<protein>
    <recommendedName>
        <fullName evidence="9">J domain-containing protein</fullName>
    </recommendedName>
</protein>
<feature type="compositionally biased region" description="Basic and acidic residues" evidence="6">
    <location>
        <begin position="30"/>
        <end position="72"/>
    </location>
</feature>
<keyword evidence="2" id="KW-0597">Phosphoprotein</keyword>
<evidence type="ECO:0008006" key="9">
    <source>
        <dbReference type="Google" id="ProtNLM"/>
    </source>
</evidence>
<evidence type="ECO:0000313" key="8">
    <source>
        <dbReference type="Proteomes" id="UP000053257"/>
    </source>
</evidence>